<dbReference type="InterPro" id="IPR011051">
    <property type="entry name" value="RmlC_Cupin_sf"/>
</dbReference>
<keyword evidence="3" id="KW-1185">Reference proteome</keyword>
<dbReference type="Gene3D" id="2.60.120.10">
    <property type="entry name" value="Jelly Rolls"/>
    <property type="match status" value="1"/>
</dbReference>
<dbReference type="EMBL" id="CP015285">
    <property type="protein sequence ID" value="ANC91161.2"/>
    <property type="molecule type" value="Genomic_DNA"/>
</dbReference>
<dbReference type="AlphaFoldDB" id="A0A168Y2R4"/>
<feature type="domain" description="Cupin type-2" evidence="1">
    <location>
        <begin position="72"/>
        <end position="129"/>
    </location>
</feature>
<dbReference type="Pfam" id="PF07883">
    <property type="entry name" value="Cupin_2"/>
    <property type="match status" value="1"/>
</dbReference>
<dbReference type="InterPro" id="IPR013096">
    <property type="entry name" value="Cupin_2"/>
</dbReference>
<dbReference type="KEGG" id="ahu:A6A40_04180"/>
<dbReference type="STRING" id="1226968.A6A40_04180"/>
<dbReference type="SUPFAM" id="SSF51182">
    <property type="entry name" value="RmlC-like cupins"/>
    <property type="match status" value="1"/>
</dbReference>
<proteinExistence type="predicted"/>
<evidence type="ECO:0000313" key="3">
    <source>
        <dbReference type="Proteomes" id="UP000077405"/>
    </source>
</evidence>
<organism evidence="2 3">
    <name type="scientific">Azospirillum humicireducens</name>
    <dbReference type="NCBI Taxonomy" id="1226968"/>
    <lineage>
        <taxon>Bacteria</taxon>
        <taxon>Pseudomonadati</taxon>
        <taxon>Pseudomonadota</taxon>
        <taxon>Alphaproteobacteria</taxon>
        <taxon>Rhodospirillales</taxon>
        <taxon>Azospirillaceae</taxon>
        <taxon>Azospirillum</taxon>
    </lineage>
</organism>
<accession>A0A168Y2R4</accession>
<sequence length="142" mass="15480">MFLRSIMTLSEISQPCRRSGRRRCAYQPVAIAGRDTGMPKADVVTWNDLPSQTDGGTERREFLGAGASLKHLVIKAGATAPRHSHAHEQFVIVMSGRVLLTCEAGPVDLRPGMVIRFDPDAWHGADFIEDTVLIEVNLPSAG</sequence>
<reference evidence="2 3" key="1">
    <citation type="journal article" date="2013" name="Int. J. Syst. Evol. Microbiol.">
        <title>Azospirillum humicireducens sp. nov., a nitrogen-fixing bacterium isolated from a microbial fuel cell.</title>
        <authorList>
            <person name="Zhou S."/>
            <person name="Han L."/>
            <person name="Wang Y."/>
            <person name="Yang G."/>
            <person name="Zhuang L."/>
            <person name="Hu P."/>
        </authorList>
    </citation>
    <scope>NUCLEOTIDE SEQUENCE [LARGE SCALE GENOMIC DNA]</scope>
    <source>
        <strain evidence="2 3">SgZ-5</strain>
    </source>
</reference>
<protein>
    <submittedName>
        <fullName evidence="2">Cupin domain-containing protein</fullName>
    </submittedName>
</protein>
<name>A0A168Y2R4_9PROT</name>
<evidence type="ECO:0000313" key="2">
    <source>
        <dbReference type="EMBL" id="ANC91161.2"/>
    </source>
</evidence>
<dbReference type="InterPro" id="IPR014710">
    <property type="entry name" value="RmlC-like_jellyroll"/>
</dbReference>
<gene>
    <name evidence="2" type="ORF">A6A40_04180</name>
</gene>
<evidence type="ECO:0000259" key="1">
    <source>
        <dbReference type="Pfam" id="PF07883"/>
    </source>
</evidence>
<dbReference type="Proteomes" id="UP000077405">
    <property type="component" value="Chromosome"/>
</dbReference>